<feature type="chain" id="PRO_5002510134" evidence="1">
    <location>
        <begin position="29"/>
        <end position="166"/>
    </location>
</feature>
<dbReference type="RefSeq" id="WP_003863230.1">
    <property type="nucleotide sequence ID" value="NZ_CP011309.1"/>
</dbReference>
<reference evidence="2 3" key="1">
    <citation type="submission" date="2015-04" db="EMBL/GenBank/DDBJ databases">
        <title>Complete Genome Sequence of Brevibacterium flavum ATCC 15168.</title>
        <authorList>
            <person name="Ahn J."/>
            <person name="Park G."/>
            <person name="Jeon W."/>
            <person name="Jang Y."/>
            <person name="Jang M."/>
            <person name="Lee H."/>
            <person name="Lee H."/>
        </authorList>
    </citation>
    <scope>NUCLEOTIDE SEQUENCE [LARGE SCALE GENOMIC DNA]</scope>
    <source>
        <strain evidence="2 3">ATCC 15168</strain>
    </source>
</reference>
<name>A0A0F6SQL2_9CORY</name>
<dbReference type="HOGENOM" id="CLU_1599584_0_0_11"/>
<evidence type="ECO:0000313" key="3">
    <source>
        <dbReference type="Proteomes" id="UP000034037"/>
    </source>
</evidence>
<dbReference type="AlphaFoldDB" id="A0A0F6SQL2"/>
<dbReference type="PATRIC" id="fig|92706.3.peg.406"/>
<feature type="signal peptide" evidence="1">
    <location>
        <begin position="1"/>
        <end position="28"/>
    </location>
</feature>
<proteinExistence type="predicted"/>
<sequence>MQNITRKIAALAIAGTLILPATTGIAHAQSNFSAGSSSFDFGSSSPEEPQVEPLEVRLEVAYERLIAANGHVLHADQELEATGLLNRAFAGEFEFVEGKFYVYDEEKLTEYWIDLLTEEQAQEILDNIEADIKWAEENPEDSDKEFGLEVGKLGDYYYIAGVETYV</sequence>
<dbReference type="EMBL" id="CP011309">
    <property type="protein sequence ID" value="AKF26404.1"/>
    <property type="molecule type" value="Genomic_DNA"/>
</dbReference>
<evidence type="ECO:0000256" key="1">
    <source>
        <dbReference type="SAM" id="SignalP"/>
    </source>
</evidence>
<organism evidence="2 3">
    <name type="scientific">[Brevibacterium] flavum</name>
    <dbReference type="NCBI Taxonomy" id="92706"/>
    <lineage>
        <taxon>Bacteria</taxon>
        <taxon>Bacillati</taxon>
        <taxon>Actinomycetota</taxon>
        <taxon>Actinomycetes</taxon>
        <taxon>Mycobacteriales</taxon>
        <taxon>Corynebacteriaceae</taxon>
        <taxon>Corynebacterium</taxon>
    </lineage>
</organism>
<evidence type="ECO:0000313" key="2">
    <source>
        <dbReference type="EMBL" id="AKF26404.1"/>
    </source>
</evidence>
<keyword evidence="3" id="KW-1185">Reference proteome</keyword>
<protein>
    <submittedName>
        <fullName evidence="2">Uncharacterized protein</fullName>
    </submittedName>
</protein>
<gene>
    <name evidence="2" type="ORF">YH66_01955</name>
</gene>
<accession>A0A0F6SQL2</accession>
<keyword evidence="1" id="KW-0732">Signal</keyword>
<dbReference type="Proteomes" id="UP000034037">
    <property type="component" value="Chromosome"/>
</dbReference>